<evidence type="ECO:0000313" key="2">
    <source>
        <dbReference type="EMBL" id="ARJ69472.1"/>
    </source>
</evidence>
<organism evidence="2 3">
    <name type="scientific">Paracoccus contaminans</name>
    <dbReference type="NCBI Taxonomy" id="1945662"/>
    <lineage>
        <taxon>Bacteria</taxon>
        <taxon>Pseudomonadati</taxon>
        <taxon>Pseudomonadota</taxon>
        <taxon>Alphaproteobacteria</taxon>
        <taxon>Rhodobacterales</taxon>
        <taxon>Paracoccaceae</taxon>
        <taxon>Paracoccus</taxon>
    </lineage>
</organism>
<dbReference type="STRING" id="1945662.B0A89_07370"/>
<sequence>MQRRSFIALALPAALAACGADNKWADDATVRAARYHSDDPPSISLLTVIGIPRGEGGHSALMINGSQRVIYDPAGSWEHPRIPERHDVLYGITDNFLHFYIDYHARSTYWVAQDTVPVSLAVADAAIRSAEGEGPSNKSFCAVNTGRVLRRVPGFEGAPTGFSPLKLRAWFLTLPGVVSHRYQDGDPANNHDVLLRQKDGSIEGYERGRLVRRPG</sequence>
<evidence type="ECO:0000256" key="1">
    <source>
        <dbReference type="SAM" id="SignalP"/>
    </source>
</evidence>
<gene>
    <name evidence="2" type="ORF">B0A89_07370</name>
</gene>
<name>A0A1W6CX79_9RHOB</name>
<keyword evidence="3" id="KW-1185">Reference proteome</keyword>
<evidence type="ECO:0000313" key="3">
    <source>
        <dbReference type="Proteomes" id="UP000193017"/>
    </source>
</evidence>
<keyword evidence="1" id="KW-0732">Signal</keyword>
<proteinExistence type="predicted"/>
<dbReference type="AlphaFoldDB" id="A0A1W6CX79"/>
<dbReference type="KEGG" id="pcon:B0A89_07370"/>
<feature type="chain" id="PRO_5012958496" description="Lipoprotein" evidence="1">
    <location>
        <begin position="20"/>
        <end position="215"/>
    </location>
</feature>
<accession>A0A1W6CX79</accession>
<evidence type="ECO:0008006" key="4">
    <source>
        <dbReference type="Google" id="ProtNLM"/>
    </source>
</evidence>
<feature type="signal peptide" evidence="1">
    <location>
        <begin position="1"/>
        <end position="19"/>
    </location>
</feature>
<dbReference type="OrthoDB" id="7666390at2"/>
<dbReference type="EMBL" id="CP020612">
    <property type="protein sequence ID" value="ARJ69472.1"/>
    <property type="molecule type" value="Genomic_DNA"/>
</dbReference>
<dbReference type="RefSeq" id="WP_085377592.1">
    <property type="nucleotide sequence ID" value="NZ_CP020612.1"/>
</dbReference>
<dbReference type="Proteomes" id="UP000193017">
    <property type="component" value="Chromosome"/>
</dbReference>
<reference evidence="2 3" key="1">
    <citation type="submission" date="2017-03" db="EMBL/GenBank/DDBJ databases">
        <title>Genome sequence of Paracoccus contaminans isolated from a water microcosm.</title>
        <authorList>
            <person name="Aurass P."/>
            <person name="Karste S."/>
            <person name="Trost E."/>
            <person name="Glaeser S.P."/>
            <person name="Kaempfer P."/>
            <person name="Flieger A."/>
        </authorList>
    </citation>
    <scope>NUCLEOTIDE SEQUENCE [LARGE SCALE GENOMIC DNA]</scope>
    <source>
        <strain evidence="3">RKI 16-01929T\LMG 29738T\CCM 8701T\CIP 111112T</strain>
    </source>
</reference>
<protein>
    <recommendedName>
        <fullName evidence="4">Lipoprotein</fullName>
    </recommendedName>
</protein>
<dbReference type="PROSITE" id="PS51257">
    <property type="entry name" value="PROKAR_LIPOPROTEIN"/>
    <property type="match status" value="1"/>
</dbReference>